<name>A0A1Y1LR73_PHOPY</name>
<comment type="subcellular location">
    <subcellularLocation>
        <location evidence="8">Golgi apparatus</location>
        <location evidence="8">cis-Golgi network membrane</location>
        <topology evidence="8">Single-pass type IV membrane protein</topology>
    </subcellularLocation>
</comment>
<dbReference type="Gene3D" id="1.20.5.110">
    <property type="match status" value="1"/>
</dbReference>
<dbReference type="GO" id="GO:0006906">
    <property type="term" value="P:vesicle fusion"/>
    <property type="evidence" value="ECO:0007669"/>
    <property type="project" value="TreeGrafter"/>
</dbReference>
<dbReference type="PIRSF" id="PIRSF028865">
    <property type="entry name" value="Membrin-2"/>
    <property type="match status" value="1"/>
</dbReference>
<dbReference type="SUPFAM" id="SSF58038">
    <property type="entry name" value="SNARE fusion complex"/>
    <property type="match status" value="1"/>
</dbReference>
<dbReference type="GO" id="GO:0031902">
    <property type="term" value="C:late endosome membrane"/>
    <property type="evidence" value="ECO:0007669"/>
    <property type="project" value="TreeGrafter"/>
</dbReference>
<evidence type="ECO:0000256" key="8">
    <source>
        <dbReference type="ARBA" id="ARBA00037862"/>
    </source>
</evidence>
<keyword evidence="5" id="KW-0333">Golgi apparatus</keyword>
<evidence type="ECO:0008006" key="13">
    <source>
        <dbReference type="Google" id="ProtNLM"/>
    </source>
</evidence>
<evidence type="ECO:0000256" key="2">
    <source>
        <dbReference type="ARBA" id="ARBA00022692"/>
    </source>
</evidence>
<dbReference type="GO" id="GO:0005484">
    <property type="term" value="F:SNAP receptor activity"/>
    <property type="evidence" value="ECO:0007669"/>
    <property type="project" value="InterPro"/>
</dbReference>
<dbReference type="PANTHER" id="PTHR21230">
    <property type="entry name" value="VESICLE TRANSPORT V-SNARE PROTEIN VTI1-RELATED"/>
    <property type="match status" value="1"/>
</dbReference>
<evidence type="ECO:0000256" key="9">
    <source>
        <dbReference type="ARBA" id="ARBA00038172"/>
    </source>
</evidence>
<keyword evidence="6 10" id="KW-0472">Membrane</keyword>
<dbReference type="GO" id="GO:0000149">
    <property type="term" value="F:SNARE binding"/>
    <property type="evidence" value="ECO:0007669"/>
    <property type="project" value="TreeGrafter"/>
</dbReference>
<keyword evidence="4 11" id="KW-1133">Transmembrane helix</keyword>
<comment type="similarity">
    <text evidence="9 10">Belongs to the GOSR2 family.</text>
</comment>
<dbReference type="GO" id="GO:0012507">
    <property type="term" value="C:ER to Golgi transport vesicle membrane"/>
    <property type="evidence" value="ECO:0007669"/>
    <property type="project" value="TreeGrafter"/>
</dbReference>
<evidence type="ECO:0000256" key="10">
    <source>
        <dbReference type="PIRNR" id="PIRNR028865"/>
    </source>
</evidence>
<keyword evidence="3 10" id="KW-0653">Protein transport</keyword>
<reference evidence="12" key="1">
    <citation type="journal article" date="2016" name="Sci. Rep.">
        <title>Molecular characterization of firefly nuptial gifts: a multi-omics approach sheds light on postcopulatory sexual selection.</title>
        <authorList>
            <person name="Al-Wathiqui N."/>
            <person name="Fallon T.R."/>
            <person name="South A."/>
            <person name="Weng J.K."/>
            <person name="Lewis S.M."/>
        </authorList>
    </citation>
    <scope>NUCLEOTIDE SEQUENCE</scope>
</reference>
<evidence type="ECO:0000313" key="12">
    <source>
        <dbReference type="EMBL" id="JAV73527.1"/>
    </source>
</evidence>
<accession>A0A1Y1LR73</accession>
<evidence type="ECO:0000256" key="4">
    <source>
        <dbReference type="ARBA" id="ARBA00022989"/>
    </source>
</evidence>
<keyword evidence="2 11" id="KW-0812">Transmembrane</keyword>
<sequence length="211" mass="24396">MDTLYHQTNILVQQTQECFQLLETRPTNYQEIESNIQEKISLINRNCEKLDTFLFKLPLTQRQNAKMNCDQLKYDSRHLQAALMSLQQKRIRKQAAATEREQLLGQRFTANPELTAINIDHAFQQQNSLNNAHRGVDEMLQTGAGTLESLRLQRNTLKGAHRRIVDMANTLGLSNHTMRLIEKRVGEDKFILFGGMIITLLIIIIVIIYFT</sequence>
<evidence type="ECO:0000256" key="7">
    <source>
        <dbReference type="ARBA" id="ARBA00037078"/>
    </source>
</evidence>
<dbReference type="AlphaFoldDB" id="A0A1Y1LR73"/>
<dbReference type="CDD" id="cd15863">
    <property type="entry name" value="SNARE_GS27"/>
    <property type="match status" value="1"/>
</dbReference>
<dbReference type="GO" id="GO:0031201">
    <property type="term" value="C:SNARE complex"/>
    <property type="evidence" value="ECO:0007669"/>
    <property type="project" value="TreeGrafter"/>
</dbReference>
<evidence type="ECO:0000256" key="11">
    <source>
        <dbReference type="SAM" id="Phobius"/>
    </source>
</evidence>
<dbReference type="PANTHER" id="PTHR21230:SF1">
    <property type="entry name" value="GOLGI SNAP RECEPTOR COMPLEX MEMBER 2"/>
    <property type="match status" value="1"/>
</dbReference>
<dbReference type="InterPro" id="IPR027027">
    <property type="entry name" value="GOSR2/Membrin/Bos1"/>
</dbReference>
<comment type="function">
    <text evidence="7 10">Involved in transport of proteins from the cis/medial-Golgi to the trans-Golgi network.</text>
</comment>
<dbReference type="EMBL" id="GEZM01054608">
    <property type="protein sequence ID" value="JAV73527.1"/>
    <property type="molecule type" value="Transcribed_RNA"/>
</dbReference>
<dbReference type="Pfam" id="PF12352">
    <property type="entry name" value="V-SNARE_C"/>
    <property type="match status" value="1"/>
</dbReference>
<evidence type="ECO:0000256" key="1">
    <source>
        <dbReference type="ARBA" id="ARBA00022448"/>
    </source>
</evidence>
<protein>
    <recommendedName>
        <fullName evidence="13">Golgi SNAP receptor complex member 2</fullName>
    </recommendedName>
</protein>
<evidence type="ECO:0000256" key="5">
    <source>
        <dbReference type="ARBA" id="ARBA00023034"/>
    </source>
</evidence>
<dbReference type="GO" id="GO:0005794">
    <property type="term" value="C:Golgi apparatus"/>
    <property type="evidence" value="ECO:0007669"/>
    <property type="project" value="UniProtKB-SubCell"/>
</dbReference>
<dbReference type="GO" id="GO:0005789">
    <property type="term" value="C:endoplasmic reticulum membrane"/>
    <property type="evidence" value="ECO:0007669"/>
    <property type="project" value="TreeGrafter"/>
</dbReference>
<dbReference type="GO" id="GO:0015031">
    <property type="term" value="P:protein transport"/>
    <property type="evidence" value="ECO:0007669"/>
    <property type="project" value="UniProtKB-KW"/>
</dbReference>
<organism evidence="12">
    <name type="scientific">Photinus pyralis</name>
    <name type="common">Common eastern firefly</name>
    <name type="synonym">Lampyris pyralis</name>
    <dbReference type="NCBI Taxonomy" id="7054"/>
    <lineage>
        <taxon>Eukaryota</taxon>
        <taxon>Metazoa</taxon>
        <taxon>Ecdysozoa</taxon>
        <taxon>Arthropoda</taxon>
        <taxon>Hexapoda</taxon>
        <taxon>Insecta</taxon>
        <taxon>Pterygota</taxon>
        <taxon>Neoptera</taxon>
        <taxon>Endopterygota</taxon>
        <taxon>Coleoptera</taxon>
        <taxon>Polyphaga</taxon>
        <taxon>Elateriformia</taxon>
        <taxon>Elateroidea</taxon>
        <taxon>Lampyridae</taxon>
        <taxon>Lampyrinae</taxon>
        <taxon>Photinus</taxon>
    </lineage>
</organism>
<evidence type="ECO:0000256" key="3">
    <source>
        <dbReference type="ARBA" id="ARBA00022927"/>
    </source>
</evidence>
<keyword evidence="1 10" id="KW-0813">Transport</keyword>
<evidence type="ECO:0000256" key="6">
    <source>
        <dbReference type="ARBA" id="ARBA00023136"/>
    </source>
</evidence>
<feature type="transmembrane region" description="Helical" evidence="11">
    <location>
        <begin position="190"/>
        <end position="210"/>
    </location>
</feature>
<proteinExistence type="inferred from homology"/>